<name>A0A423XJP1_9PEZI</name>
<dbReference type="Proteomes" id="UP000285146">
    <property type="component" value="Unassembled WGS sequence"/>
</dbReference>
<dbReference type="Pfam" id="PF00382">
    <property type="entry name" value="TFIIB"/>
    <property type="match status" value="2"/>
</dbReference>
<feature type="region of interest" description="Disordered" evidence="10">
    <location>
        <begin position="373"/>
        <end position="522"/>
    </location>
</feature>
<feature type="compositionally biased region" description="Acidic residues" evidence="10">
    <location>
        <begin position="746"/>
        <end position="767"/>
    </location>
</feature>
<dbReference type="Gene3D" id="1.20.5.650">
    <property type="entry name" value="Single helix bin"/>
    <property type="match status" value="1"/>
</dbReference>
<feature type="region of interest" description="Disordered" evidence="10">
    <location>
        <begin position="697"/>
        <end position="781"/>
    </location>
</feature>
<dbReference type="InParanoid" id="A0A423XJP1"/>
<dbReference type="FunCoup" id="A0A423XJP1">
    <property type="interactions" value="445"/>
</dbReference>
<comment type="subcellular location">
    <subcellularLocation>
        <location evidence="1">Nucleus</location>
    </subcellularLocation>
</comment>
<evidence type="ECO:0000256" key="8">
    <source>
        <dbReference type="ARBA" id="ARBA00023163"/>
    </source>
</evidence>
<keyword evidence="13" id="KW-1185">Reference proteome</keyword>
<evidence type="ECO:0000256" key="7">
    <source>
        <dbReference type="ARBA" id="ARBA00023159"/>
    </source>
</evidence>
<dbReference type="GO" id="GO:0008270">
    <property type="term" value="F:zinc ion binding"/>
    <property type="evidence" value="ECO:0007669"/>
    <property type="project" value="UniProtKB-KW"/>
</dbReference>
<keyword evidence="4" id="KW-0863">Zinc-finger</keyword>
<keyword evidence="3" id="KW-0479">Metal-binding</keyword>
<dbReference type="GO" id="GO:0000126">
    <property type="term" value="C:transcription factor TFIIIB complex"/>
    <property type="evidence" value="ECO:0007669"/>
    <property type="project" value="TreeGrafter"/>
</dbReference>
<evidence type="ECO:0000256" key="6">
    <source>
        <dbReference type="ARBA" id="ARBA00023015"/>
    </source>
</evidence>
<dbReference type="PANTHER" id="PTHR11618:SF4">
    <property type="entry name" value="TRANSCRIPTION FACTOR IIIB 90 KDA SUBUNIT"/>
    <property type="match status" value="1"/>
</dbReference>
<evidence type="ECO:0000313" key="13">
    <source>
        <dbReference type="Proteomes" id="UP000285146"/>
    </source>
</evidence>
<dbReference type="InterPro" id="IPR011665">
    <property type="entry name" value="BRF1_TBP-bd_dom"/>
</dbReference>
<dbReference type="GO" id="GO:0001006">
    <property type="term" value="F:RNA polymerase III type 3 promoter sequence-specific DNA binding"/>
    <property type="evidence" value="ECO:0007669"/>
    <property type="project" value="TreeGrafter"/>
</dbReference>
<feature type="domain" description="Cyclin-like" evidence="11">
    <location>
        <begin position="255"/>
        <end position="339"/>
    </location>
</feature>
<dbReference type="PANTHER" id="PTHR11618">
    <property type="entry name" value="TRANSCRIPTION INITIATION FACTOR IIB-RELATED"/>
    <property type="match status" value="1"/>
</dbReference>
<feature type="compositionally biased region" description="Basic residues" evidence="10">
    <location>
        <begin position="645"/>
        <end position="660"/>
    </location>
</feature>
<dbReference type="GO" id="GO:0017025">
    <property type="term" value="F:TBP-class protein binding"/>
    <property type="evidence" value="ECO:0007669"/>
    <property type="project" value="InterPro"/>
</dbReference>
<dbReference type="GO" id="GO:0070897">
    <property type="term" value="P:transcription preinitiation complex assembly"/>
    <property type="evidence" value="ECO:0007669"/>
    <property type="project" value="InterPro"/>
</dbReference>
<dbReference type="InterPro" id="IPR000812">
    <property type="entry name" value="TFIIB"/>
</dbReference>
<dbReference type="InterPro" id="IPR036915">
    <property type="entry name" value="Cyclin-like_sf"/>
</dbReference>
<accession>A0A423XJP1</accession>
<gene>
    <name evidence="12" type="ORF">VPNG_01481</name>
</gene>
<keyword evidence="5" id="KW-0862">Zinc</keyword>
<dbReference type="InterPro" id="IPR013150">
    <property type="entry name" value="TFIIB_cyclin"/>
</dbReference>
<feature type="compositionally biased region" description="Acidic residues" evidence="10">
    <location>
        <begin position="723"/>
        <end position="735"/>
    </location>
</feature>
<keyword evidence="9" id="KW-0539">Nucleus</keyword>
<keyword evidence="7" id="KW-0010">Activator</keyword>
<evidence type="ECO:0000256" key="4">
    <source>
        <dbReference type="ARBA" id="ARBA00022771"/>
    </source>
</evidence>
<dbReference type="GO" id="GO:0005634">
    <property type="term" value="C:nucleus"/>
    <property type="evidence" value="ECO:0007669"/>
    <property type="project" value="UniProtKB-SubCell"/>
</dbReference>
<dbReference type="Pfam" id="PF07741">
    <property type="entry name" value="BRF1"/>
    <property type="match status" value="1"/>
</dbReference>
<evidence type="ECO:0000256" key="9">
    <source>
        <dbReference type="ARBA" id="ARBA00023242"/>
    </source>
</evidence>
<feature type="compositionally biased region" description="Low complexity" evidence="10">
    <location>
        <begin position="670"/>
        <end position="680"/>
    </location>
</feature>
<dbReference type="CDD" id="cd20554">
    <property type="entry name" value="CYCLIN_TFIIIB90_rpt2"/>
    <property type="match status" value="1"/>
</dbReference>
<proteinExistence type="inferred from homology"/>
<dbReference type="OrthoDB" id="511529at2759"/>
<feature type="domain" description="Cyclin-like" evidence="11">
    <location>
        <begin position="152"/>
        <end position="237"/>
    </location>
</feature>
<feature type="compositionally biased region" description="Acidic residues" evidence="10">
    <location>
        <begin position="462"/>
        <end position="479"/>
    </location>
</feature>
<comment type="caution">
    <text evidence="12">The sequence shown here is derived from an EMBL/GenBank/DDBJ whole genome shotgun (WGS) entry which is preliminary data.</text>
</comment>
<feature type="compositionally biased region" description="Basic and acidic residues" evidence="10">
    <location>
        <begin position="403"/>
        <end position="412"/>
    </location>
</feature>
<dbReference type="GO" id="GO:0000995">
    <property type="term" value="F:RNA polymerase III general transcription initiation factor activity"/>
    <property type="evidence" value="ECO:0007669"/>
    <property type="project" value="TreeGrafter"/>
</dbReference>
<feature type="compositionally biased region" description="Basic and acidic residues" evidence="10">
    <location>
        <begin position="27"/>
        <end position="37"/>
    </location>
</feature>
<protein>
    <recommendedName>
        <fullName evidence="11">Cyclin-like domain-containing protein</fullName>
    </recommendedName>
</protein>
<dbReference type="InterPro" id="IPR013763">
    <property type="entry name" value="Cyclin-like_dom"/>
</dbReference>
<comment type="similarity">
    <text evidence="2">Belongs to the TFIIB family.</text>
</comment>
<dbReference type="GO" id="GO:0097550">
    <property type="term" value="C:transcription preinitiation complex"/>
    <property type="evidence" value="ECO:0007669"/>
    <property type="project" value="TreeGrafter"/>
</dbReference>
<evidence type="ECO:0000256" key="2">
    <source>
        <dbReference type="ARBA" id="ARBA00010857"/>
    </source>
</evidence>
<evidence type="ECO:0000256" key="10">
    <source>
        <dbReference type="SAM" id="MobiDB-lite"/>
    </source>
</evidence>
<evidence type="ECO:0000256" key="5">
    <source>
        <dbReference type="ARBA" id="ARBA00022833"/>
    </source>
</evidence>
<dbReference type="SMART" id="SM00385">
    <property type="entry name" value="CYCLIN"/>
    <property type="match status" value="2"/>
</dbReference>
<feature type="region of interest" description="Disordered" evidence="10">
    <location>
        <begin position="1"/>
        <end position="65"/>
    </location>
</feature>
<keyword evidence="6" id="KW-0805">Transcription regulation</keyword>
<evidence type="ECO:0000256" key="1">
    <source>
        <dbReference type="ARBA" id="ARBA00004123"/>
    </source>
</evidence>
<dbReference type="AlphaFoldDB" id="A0A423XJP1"/>
<sequence>MSSMVKAPKKAAAAKPKVSRPNPARAINDRDWRRKQMADFNASKASSSAGSPPPSSIGLPVTARSKCPNSKCSAPNVVDGTCQSCGAVVDDSNIVSDVQFGEGSNGQAFAFGVTVGAGQAGPRFGGPGFGPRRVAGGGDGEGRLKSQLEGRDVIFGLVSRLDLGTSEGVLAESAYGRFKEVLSRNFCRGRSVPRVASVCLYWAIRNSRTTPVMLIDIADVVKLDVFVLGKTFKKMLHLVYGDEKNVPFEPMIPEDIIRRLASKLEFYNDTENVMAAAVRIVQRMDRDWMMLGRKPAGICGSAIILAARMFNYRRTPLEVSFVAKVTTTTLKLRLDEFSRLKSAQMRIADFMAGEFPGTPDSHDPPAFYRQTKEYQDEMQKKKPQRKRKRPAIEGEDEEPEPSQDGKKQRQDDPQVADAASQDSNTTVPQAEPSRIDAEGFAIPALPPRSRVDTPAGGPQTISEDDISEAVPTDEQDEVDALASKYGDVPLPGLENEAHEAGRSSSQETSVAPGAKTNRKRLLGSSLKTPVLFDDEEEWTKEENEMAEDMMQKISNIDSEIWVAAAKCAGMRTQELMEELENMRPAGYQQNSLLDAPDVTEDEFADDPEVLNCLLSEHERKIKEQLWLNENKDWLRQQQEKEFKKKMAPAKKPRKQTARKPRIGEGQLTPASSAEEAAMEAASRRQISTKINYSALSNMAKRGPGSMIGSEVASQQTSRAGSDELSDSDSDDDDDFGLGHTQANGDGVDDGDETVGADDDGANYDEGEPYNNDTGGFGEDDY</sequence>
<dbReference type="Gene3D" id="1.10.472.10">
    <property type="entry name" value="Cyclin-like"/>
    <property type="match status" value="2"/>
</dbReference>
<reference evidence="12 13" key="1">
    <citation type="submission" date="2015-09" db="EMBL/GenBank/DDBJ databases">
        <title>Host preference determinants of Valsa canker pathogens revealed by comparative genomics.</title>
        <authorList>
            <person name="Yin Z."/>
            <person name="Huang L."/>
        </authorList>
    </citation>
    <scope>NUCLEOTIDE SEQUENCE [LARGE SCALE GENOMIC DNA]</scope>
    <source>
        <strain evidence="12 13">SXYLt</strain>
    </source>
</reference>
<dbReference type="STRING" id="1230097.A0A423XJP1"/>
<evidence type="ECO:0000256" key="3">
    <source>
        <dbReference type="ARBA" id="ARBA00022723"/>
    </source>
</evidence>
<dbReference type="SUPFAM" id="SSF47954">
    <property type="entry name" value="Cyclin-like"/>
    <property type="match status" value="2"/>
</dbReference>
<dbReference type="FunFam" id="1.10.472.10:FF:000002">
    <property type="entry name" value="Transcription factor IIIB 90 kDa subunit"/>
    <property type="match status" value="1"/>
</dbReference>
<dbReference type="EMBL" id="LKEB01000004">
    <property type="protein sequence ID" value="ROW16629.1"/>
    <property type="molecule type" value="Genomic_DNA"/>
</dbReference>
<evidence type="ECO:0000259" key="11">
    <source>
        <dbReference type="SMART" id="SM00385"/>
    </source>
</evidence>
<feature type="region of interest" description="Disordered" evidence="10">
    <location>
        <begin position="640"/>
        <end position="684"/>
    </location>
</feature>
<organism evidence="12 13">
    <name type="scientific">Cytospora leucostoma</name>
    <dbReference type="NCBI Taxonomy" id="1230097"/>
    <lineage>
        <taxon>Eukaryota</taxon>
        <taxon>Fungi</taxon>
        <taxon>Dikarya</taxon>
        <taxon>Ascomycota</taxon>
        <taxon>Pezizomycotina</taxon>
        <taxon>Sordariomycetes</taxon>
        <taxon>Sordariomycetidae</taxon>
        <taxon>Diaporthales</taxon>
        <taxon>Cytosporaceae</taxon>
        <taxon>Cytospora</taxon>
    </lineage>
</organism>
<evidence type="ECO:0000313" key="12">
    <source>
        <dbReference type="EMBL" id="ROW16629.1"/>
    </source>
</evidence>
<keyword evidence="8" id="KW-0804">Transcription</keyword>